<dbReference type="InterPro" id="IPR046981">
    <property type="entry name" value="G1P_cyt_trans"/>
</dbReference>
<keyword evidence="2" id="KW-0808">Transferase</keyword>
<dbReference type="AlphaFoldDB" id="A0A6V8NY39"/>
<gene>
    <name evidence="2" type="ORF">HKBW3S25_00647</name>
</gene>
<comment type="caution">
    <text evidence="2">The sequence shown here is derived from an EMBL/GenBank/DDBJ whole genome shotgun (WGS) entry which is preliminary data.</text>
</comment>
<sequence length="258" mass="29766">MKTVILCGGLGTRLRQETEFRPKPLVEIGGRPILWHIMKIYAFHGCKGFVLCLGYKGEMIRQYFLNYQSMLSDFTISGLGPNPSIIYHNTHDEHDLCVTLADTGLETNTGGRIKRVQKYISDDPFMVTYGDGVADIDIRRLLQFHRSHGKLATLTTVRPVSRYGVIDITPDGKVKQFREKPYVDGWINAGLFVFSQGVFDYLDENCVLEREPLERLARDGQLAAFRHEGFWYGMDTYRDFLYLNELWDNGEAPWRLWP</sequence>
<organism evidence="2 3">
    <name type="scientific">Candidatus Hakubella thermalkaliphila</name>
    <dbReference type="NCBI Taxonomy" id="2754717"/>
    <lineage>
        <taxon>Bacteria</taxon>
        <taxon>Bacillati</taxon>
        <taxon>Actinomycetota</taxon>
        <taxon>Actinomycetota incertae sedis</taxon>
        <taxon>Candidatus Hakubellales</taxon>
        <taxon>Candidatus Hakubellaceae</taxon>
        <taxon>Candidatus Hakubella</taxon>
    </lineage>
</organism>
<evidence type="ECO:0000259" key="1">
    <source>
        <dbReference type="Pfam" id="PF00483"/>
    </source>
</evidence>
<name>A0A6V8NY39_9ACTN</name>
<dbReference type="GO" id="GO:0047343">
    <property type="term" value="F:glucose-1-phosphate cytidylyltransferase activity"/>
    <property type="evidence" value="ECO:0007669"/>
    <property type="project" value="InterPro"/>
</dbReference>
<dbReference type="SUPFAM" id="SSF53448">
    <property type="entry name" value="Nucleotide-diphospho-sugar transferases"/>
    <property type="match status" value="1"/>
</dbReference>
<dbReference type="Pfam" id="PF00483">
    <property type="entry name" value="NTP_transferase"/>
    <property type="match status" value="1"/>
</dbReference>
<dbReference type="PANTHER" id="PTHR47183">
    <property type="entry name" value="GLUCOSE-1-PHOSPHATE CYTIDYLYLTRANSFERASE-RELATED"/>
    <property type="match status" value="1"/>
</dbReference>
<dbReference type="CDD" id="cd02524">
    <property type="entry name" value="G1P_cytidylyltransferase"/>
    <property type="match status" value="1"/>
</dbReference>
<dbReference type="InterPro" id="IPR005835">
    <property type="entry name" value="NTP_transferase_dom"/>
</dbReference>
<evidence type="ECO:0000313" key="3">
    <source>
        <dbReference type="Proteomes" id="UP000543224"/>
    </source>
</evidence>
<dbReference type="EMBL" id="BLRX01000050">
    <property type="protein sequence ID" value="GFP25189.1"/>
    <property type="molecule type" value="Genomic_DNA"/>
</dbReference>
<dbReference type="InterPro" id="IPR013446">
    <property type="entry name" value="G1P_cyt_trans-like"/>
</dbReference>
<proteinExistence type="predicted"/>
<protein>
    <submittedName>
        <fullName evidence="2">Glucose-1-phosphate cytidylyltransferase</fullName>
    </submittedName>
</protein>
<dbReference type="InterPro" id="IPR029044">
    <property type="entry name" value="Nucleotide-diphossugar_trans"/>
</dbReference>
<dbReference type="PANTHER" id="PTHR47183:SF1">
    <property type="entry name" value="GLUCOSE-1-PHOSPHATE CYTIDYLYLTRANSFERASE"/>
    <property type="match status" value="1"/>
</dbReference>
<dbReference type="GO" id="GO:0009243">
    <property type="term" value="P:O antigen biosynthetic process"/>
    <property type="evidence" value="ECO:0007669"/>
    <property type="project" value="InterPro"/>
</dbReference>
<keyword evidence="2" id="KW-0548">Nucleotidyltransferase</keyword>
<dbReference type="NCBIfam" id="TIGR02623">
    <property type="entry name" value="G1P_cyt_trans"/>
    <property type="match status" value="1"/>
</dbReference>
<reference evidence="2 3" key="1">
    <citation type="journal article" date="2020" name="Front. Microbiol.">
        <title>Single-cell genomics of novel Actinobacteria with the Wood-Ljungdahl pathway discovered in a serpentinizing system.</title>
        <authorList>
            <person name="Merino N."/>
            <person name="Kawai M."/>
            <person name="Boyd E.S."/>
            <person name="Colman D.R."/>
            <person name="McGlynn S.E."/>
            <person name="Nealson K.H."/>
            <person name="Kurokawa K."/>
            <person name="Hongoh Y."/>
        </authorList>
    </citation>
    <scope>NUCLEOTIDE SEQUENCE [LARGE SCALE GENOMIC DNA]</scope>
    <source>
        <strain evidence="2 3">S25</strain>
    </source>
</reference>
<evidence type="ECO:0000313" key="2">
    <source>
        <dbReference type="EMBL" id="GFP25189.1"/>
    </source>
</evidence>
<dbReference type="Gene3D" id="3.90.550.10">
    <property type="entry name" value="Spore Coat Polysaccharide Biosynthesis Protein SpsA, Chain A"/>
    <property type="match status" value="1"/>
</dbReference>
<feature type="domain" description="Nucleotidyl transferase" evidence="1">
    <location>
        <begin position="2"/>
        <end position="204"/>
    </location>
</feature>
<accession>A0A6V8NY39</accession>
<dbReference type="Proteomes" id="UP000543224">
    <property type="component" value="Unassembled WGS sequence"/>
</dbReference>